<dbReference type="InterPro" id="IPR003034">
    <property type="entry name" value="SAP_dom"/>
</dbReference>
<organism evidence="5 6">
    <name type="scientific">Absidia repens</name>
    <dbReference type="NCBI Taxonomy" id="90262"/>
    <lineage>
        <taxon>Eukaryota</taxon>
        <taxon>Fungi</taxon>
        <taxon>Fungi incertae sedis</taxon>
        <taxon>Mucoromycota</taxon>
        <taxon>Mucoromycotina</taxon>
        <taxon>Mucoromycetes</taxon>
        <taxon>Mucorales</taxon>
        <taxon>Cunninghamellaceae</taxon>
        <taxon>Absidia</taxon>
    </lineage>
</organism>
<feature type="region of interest" description="Disordered" evidence="3">
    <location>
        <begin position="130"/>
        <end position="155"/>
    </location>
</feature>
<feature type="compositionally biased region" description="Basic and acidic residues" evidence="3">
    <location>
        <begin position="145"/>
        <end position="155"/>
    </location>
</feature>
<keyword evidence="1" id="KW-0597">Phosphoprotein</keyword>
<dbReference type="PROSITE" id="PS50800">
    <property type="entry name" value="SAP"/>
    <property type="match status" value="1"/>
</dbReference>
<feature type="compositionally biased region" description="Polar residues" evidence="3">
    <location>
        <begin position="185"/>
        <end position="201"/>
    </location>
</feature>
<feature type="compositionally biased region" description="Basic and acidic residues" evidence="3">
    <location>
        <begin position="205"/>
        <end position="224"/>
    </location>
</feature>
<evidence type="ECO:0000259" key="4">
    <source>
        <dbReference type="PROSITE" id="PS50800"/>
    </source>
</evidence>
<dbReference type="InterPro" id="IPR036361">
    <property type="entry name" value="SAP_dom_sf"/>
</dbReference>
<name>A0A1X2I0P1_9FUNG</name>
<feature type="region of interest" description="Disordered" evidence="3">
    <location>
        <begin position="74"/>
        <end position="108"/>
    </location>
</feature>
<evidence type="ECO:0000313" key="6">
    <source>
        <dbReference type="Proteomes" id="UP000193560"/>
    </source>
</evidence>
<sequence length="258" mass="28867">MTEKYKSFKVKELQELLQKTGLPHTGKKEELIERLLKHDETKALELESLEAEFGNLDDFDEAKLNLDELADADLKPFQPEDKEKPLESIISSSTANTISTDNPTTTAQESIIKEDSGFKFNPIVFDKKAAASSNSGSTHAQAITTKDKATTEAERKLERAKRFGVQVDEKTKQEIRAARFGTAKTSSITSLRQAPVKTSPTPKGIDPEVLRKRAERFGLPDKTTKLSKRTTTLSPEEEEKKRKRAERFGGGVNKKMKN</sequence>
<feature type="domain" description="SAP" evidence="4">
    <location>
        <begin position="5"/>
        <end position="39"/>
    </location>
</feature>
<dbReference type="SMART" id="SM00513">
    <property type="entry name" value="SAP"/>
    <property type="match status" value="1"/>
</dbReference>
<comment type="similarity">
    <text evidence="2">Belongs to the SAP domain-containing ribonucleoprotein family.</text>
</comment>
<dbReference type="Proteomes" id="UP000193560">
    <property type="component" value="Unassembled WGS sequence"/>
</dbReference>
<evidence type="ECO:0000256" key="3">
    <source>
        <dbReference type="SAM" id="MobiDB-lite"/>
    </source>
</evidence>
<feature type="compositionally biased region" description="Polar residues" evidence="3">
    <location>
        <begin position="131"/>
        <end position="144"/>
    </location>
</feature>
<protein>
    <recommendedName>
        <fullName evidence="4">SAP domain-containing protein</fullName>
    </recommendedName>
</protein>
<gene>
    <name evidence="5" type="ORF">BCR42DRAFT_360730</name>
</gene>
<keyword evidence="6" id="KW-1185">Reference proteome</keyword>
<dbReference type="PANTHER" id="PTHR46551:SF1">
    <property type="entry name" value="SAP DOMAIN-CONTAINING RIBONUCLEOPROTEIN"/>
    <property type="match status" value="1"/>
</dbReference>
<proteinExistence type="inferred from homology"/>
<comment type="caution">
    <text evidence="5">The sequence shown here is derived from an EMBL/GenBank/DDBJ whole genome shotgun (WGS) entry which is preliminary data.</text>
</comment>
<evidence type="ECO:0000313" key="5">
    <source>
        <dbReference type="EMBL" id="ORZ06847.1"/>
    </source>
</evidence>
<dbReference type="SUPFAM" id="SSF68906">
    <property type="entry name" value="SAP domain"/>
    <property type="match status" value="1"/>
</dbReference>
<feature type="compositionally biased region" description="Low complexity" evidence="3">
    <location>
        <begin position="88"/>
        <end position="100"/>
    </location>
</feature>
<dbReference type="Pfam" id="PF02037">
    <property type="entry name" value="SAP"/>
    <property type="match status" value="1"/>
</dbReference>
<dbReference type="InterPro" id="IPR040746">
    <property type="entry name" value="THO1_MOS11_C"/>
</dbReference>
<dbReference type="GO" id="GO:0005634">
    <property type="term" value="C:nucleus"/>
    <property type="evidence" value="ECO:0007669"/>
    <property type="project" value="TreeGrafter"/>
</dbReference>
<dbReference type="STRING" id="90262.A0A1X2I0P1"/>
<feature type="region of interest" description="Disordered" evidence="3">
    <location>
        <begin position="185"/>
        <end position="258"/>
    </location>
</feature>
<evidence type="ECO:0000256" key="1">
    <source>
        <dbReference type="ARBA" id="ARBA00022553"/>
    </source>
</evidence>
<dbReference type="AlphaFoldDB" id="A0A1X2I0P1"/>
<dbReference type="EMBL" id="MCGE01000037">
    <property type="protein sequence ID" value="ORZ06847.1"/>
    <property type="molecule type" value="Genomic_DNA"/>
</dbReference>
<dbReference type="InterPro" id="IPR052240">
    <property type="entry name" value="SAP_domain_ribonucleoprotein"/>
</dbReference>
<dbReference type="GO" id="GO:0016973">
    <property type="term" value="P:poly(A)+ mRNA export from nucleus"/>
    <property type="evidence" value="ECO:0007669"/>
    <property type="project" value="TreeGrafter"/>
</dbReference>
<feature type="compositionally biased region" description="Basic and acidic residues" evidence="3">
    <location>
        <begin position="74"/>
        <end position="86"/>
    </location>
</feature>
<accession>A0A1X2I0P1</accession>
<evidence type="ECO:0000256" key="2">
    <source>
        <dbReference type="ARBA" id="ARBA00046328"/>
    </source>
</evidence>
<dbReference type="Gene3D" id="1.10.720.30">
    <property type="entry name" value="SAP domain"/>
    <property type="match status" value="1"/>
</dbReference>
<dbReference type="Pfam" id="PF18592">
    <property type="entry name" value="Tho1_MOS11_C"/>
    <property type="match status" value="1"/>
</dbReference>
<dbReference type="OrthoDB" id="445357at2759"/>
<dbReference type="PANTHER" id="PTHR46551">
    <property type="entry name" value="SAP DOMAIN-CONTAINING RIBONUCLEOPROTEIN"/>
    <property type="match status" value="1"/>
</dbReference>
<reference evidence="5 6" key="1">
    <citation type="submission" date="2016-07" db="EMBL/GenBank/DDBJ databases">
        <title>Pervasive Adenine N6-methylation of Active Genes in Fungi.</title>
        <authorList>
            <consortium name="DOE Joint Genome Institute"/>
            <person name="Mondo S.J."/>
            <person name="Dannebaum R.O."/>
            <person name="Kuo R.C."/>
            <person name="Labutti K."/>
            <person name="Haridas S."/>
            <person name="Kuo A."/>
            <person name="Salamov A."/>
            <person name="Ahrendt S.R."/>
            <person name="Lipzen A."/>
            <person name="Sullivan W."/>
            <person name="Andreopoulos W.B."/>
            <person name="Clum A."/>
            <person name="Lindquist E."/>
            <person name="Daum C."/>
            <person name="Ramamoorthy G.K."/>
            <person name="Gryganskyi A."/>
            <person name="Culley D."/>
            <person name="Magnuson J.K."/>
            <person name="James T.Y."/>
            <person name="O'Malley M.A."/>
            <person name="Stajich J.E."/>
            <person name="Spatafora J.W."/>
            <person name="Visel A."/>
            <person name="Grigoriev I.V."/>
        </authorList>
    </citation>
    <scope>NUCLEOTIDE SEQUENCE [LARGE SCALE GENOMIC DNA]</scope>
    <source>
        <strain evidence="5 6">NRRL 1336</strain>
    </source>
</reference>